<dbReference type="EMBL" id="JAHQIW010006544">
    <property type="protein sequence ID" value="KAJ1369421.1"/>
    <property type="molecule type" value="Genomic_DNA"/>
</dbReference>
<dbReference type="AlphaFoldDB" id="A0AAD5R4F8"/>
<name>A0AAD5R4F8_PARTN</name>
<comment type="caution">
    <text evidence="1">The sequence shown here is derived from an EMBL/GenBank/DDBJ whole genome shotgun (WGS) entry which is preliminary data.</text>
</comment>
<accession>A0AAD5R4F8</accession>
<reference evidence="1" key="1">
    <citation type="submission" date="2021-06" db="EMBL/GenBank/DDBJ databases">
        <title>Parelaphostrongylus tenuis whole genome reference sequence.</title>
        <authorList>
            <person name="Garwood T.J."/>
            <person name="Larsen P.A."/>
            <person name="Fountain-Jones N.M."/>
            <person name="Garbe J.R."/>
            <person name="Macchietto M.G."/>
            <person name="Kania S.A."/>
            <person name="Gerhold R.W."/>
            <person name="Richards J.E."/>
            <person name="Wolf T.M."/>
        </authorList>
    </citation>
    <scope>NUCLEOTIDE SEQUENCE</scope>
    <source>
        <strain evidence="1">MNPRO001-30</strain>
        <tissue evidence="1">Meninges</tissue>
    </source>
</reference>
<dbReference type="Proteomes" id="UP001196413">
    <property type="component" value="Unassembled WGS sequence"/>
</dbReference>
<gene>
    <name evidence="1" type="ORF">KIN20_030873</name>
</gene>
<organism evidence="1 2">
    <name type="scientific">Parelaphostrongylus tenuis</name>
    <name type="common">Meningeal worm</name>
    <dbReference type="NCBI Taxonomy" id="148309"/>
    <lineage>
        <taxon>Eukaryota</taxon>
        <taxon>Metazoa</taxon>
        <taxon>Ecdysozoa</taxon>
        <taxon>Nematoda</taxon>
        <taxon>Chromadorea</taxon>
        <taxon>Rhabditida</taxon>
        <taxon>Rhabditina</taxon>
        <taxon>Rhabditomorpha</taxon>
        <taxon>Strongyloidea</taxon>
        <taxon>Metastrongylidae</taxon>
        <taxon>Parelaphostrongylus</taxon>
    </lineage>
</organism>
<evidence type="ECO:0000313" key="2">
    <source>
        <dbReference type="Proteomes" id="UP001196413"/>
    </source>
</evidence>
<evidence type="ECO:0000313" key="1">
    <source>
        <dbReference type="EMBL" id="KAJ1369421.1"/>
    </source>
</evidence>
<protein>
    <submittedName>
        <fullName evidence="1">Uncharacterized protein</fullName>
    </submittedName>
</protein>
<sequence length="109" mass="12663">MLCETNINFTFLSGVEKHFFQRDRLCTLSKSVFYDAHYSILHYCLRRPVVDVVVEKDITQNPTLLLDDAGCVRGDIMLKCKKPIDYYTVQIPDAKELNVEETLLRSEQC</sequence>
<proteinExistence type="predicted"/>
<keyword evidence="2" id="KW-1185">Reference proteome</keyword>